<dbReference type="InterPro" id="IPR003807">
    <property type="entry name" value="DUF202"/>
</dbReference>
<keyword evidence="3 5" id="KW-1133">Transmembrane helix</keyword>
<keyword evidence="4 5" id="KW-0472">Membrane</keyword>
<feature type="transmembrane region" description="Helical" evidence="5">
    <location>
        <begin position="85"/>
        <end position="109"/>
    </location>
</feature>
<evidence type="ECO:0000256" key="3">
    <source>
        <dbReference type="ARBA" id="ARBA00022989"/>
    </source>
</evidence>
<evidence type="ECO:0000256" key="2">
    <source>
        <dbReference type="ARBA" id="ARBA00022692"/>
    </source>
</evidence>
<keyword evidence="8" id="KW-1185">Reference proteome</keyword>
<reference evidence="7 8" key="1">
    <citation type="submission" date="2024-02" db="EMBL/GenBank/DDBJ databases">
        <authorList>
            <person name="Saticioglu I.B."/>
        </authorList>
    </citation>
    <scope>NUCLEOTIDE SEQUENCE [LARGE SCALE GENOMIC DNA]</scope>
    <source>
        <strain evidence="7 8">Mu-80</strain>
    </source>
</reference>
<evidence type="ECO:0000313" key="7">
    <source>
        <dbReference type="EMBL" id="MEJ1087137.1"/>
    </source>
</evidence>
<evidence type="ECO:0000256" key="5">
    <source>
        <dbReference type="SAM" id="Phobius"/>
    </source>
</evidence>
<protein>
    <submittedName>
        <fullName evidence="7">DUF202 domain-containing protein</fullName>
    </submittedName>
</protein>
<feature type="domain" description="DUF202" evidence="6">
    <location>
        <begin position="5"/>
        <end position="71"/>
    </location>
</feature>
<name>A0ABU8L909_9MICO</name>
<dbReference type="EMBL" id="JBBDGM010000002">
    <property type="protein sequence ID" value="MEJ1087137.1"/>
    <property type="molecule type" value="Genomic_DNA"/>
</dbReference>
<evidence type="ECO:0000313" key="8">
    <source>
        <dbReference type="Proteomes" id="UP001371224"/>
    </source>
</evidence>
<feature type="transmembrane region" description="Helical" evidence="5">
    <location>
        <begin position="45"/>
        <end position="64"/>
    </location>
</feature>
<evidence type="ECO:0000259" key="6">
    <source>
        <dbReference type="Pfam" id="PF02656"/>
    </source>
</evidence>
<dbReference type="Pfam" id="PF02656">
    <property type="entry name" value="DUF202"/>
    <property type="match status" value="1"/>
</dbReference>
<dbReference type="Proteomes" id="UP001371224">
    <property type="component" value="Unassembled WGS sequence"/>
</dbReference>
<accession>A0ABU8L909</accession>
<gene>
    <name evidence="7" type="ORF">WDU99_02265</name>
</gene>
<proteinExistence type="predicted"/>
<comment type="caution">
    <text evidence="7">The sequence shown here is derived from an EMBL/GenBank/DDBJ whole genome shotgun (WGS) entry which is preliminary data.</text>
</comment>
<keyword evidence="2 5" id="KW-0812">Transmembrane</keyword>
<evidence type="ECO:0000256" key="1">
    <source>
        <dbReference type="ARBA" id="ARBA00004127"/>
    </source>
</evidence>
<evidence type="ECO:0000256" key="4">
    <source>
        <dbReference type="ARBA" id="ARBA00023136"/>
    </source>
</evidence>
<sequence>MTQFDPGLQPERTQLAWRRTALSLAIGSLIAARALPVIFASGAWVVPGILGVAVAGALWAAGGRRARAVDRALSAVDAQGRMPDAVMLLVLVVVTVCIGVVGLVVAFAASGV</sequence>
<organism evidence="7 8">
    <name type="scientific">Microbacterium bandirmense</name>
    <dbReference type="NCBI Taxonomy" id="3122050"/>
    <lineage>
        <taxon>Bacteria</taxon>
        <taxon>Bacillati</taxon>
        <taxon>Actinomycetota</taxon>
        <taxon>Actinomycetes</taxon>
        <taxon>Micrococcales</taxon>
        <taxon>Microbacteriaceae</taxon>
        <taxon>Microbacterium</taxon>
    </lineage>
</organism>
<comment type="subcellular location">
    <subcellularLocation>
        <location evidence="1">Endomembrane system</location>
        <topology evidence="1">Multi-pass membrane protein</topology>
    </subcellularLocation>
</comment>
<feature type="transmembrane region" description="Helical" evidence="5">
    <location>
        <begin position="21"/>
        <end position="39"/>
    </location>
</feature>
<dbReference type="RefSeq" id="WP_337330819.1">
    <property type="nucleotide sequence ID" value="NZ_JBBDGM010000002.1"/>
</dbReference>